<evidence type="ECO:0000256" key="1">
    <source>
        <dbReference type="SAM" id="Phobius"/>
    </source>
</evidence>
<feature type="transmembrane region" description="Helical" evidence="1">
    <location>
        <begin position="41"/>
        <end position="60"/>
    </location>
</feature>
<dbReference type="Pfam" id="PF00563">
    <property type="entry name" value="EAL"/>
    <property type="match status" value="1"/>
</dbReference>
<dbReference type="SMART" id="SM00052">
    <property type="entry name" value="EAL"/>
    <property type="match status" value="1"/>
</dbReference>
<dbReference type="NCBIfam" id="TIGR00229">
    <property type="entry name" value="sensory_box"/>
    <property type="match status" value="2"/>
</dbReference>
<dbReference type="SUPFAM" id="SSF55073">
    <property type="entry name" value="Nucleotide cyclase"/>
    <property type="match status" value="1"/>
</dbReference>
<dbReference type="PANTHER" id="PTHR44757">
    <property type="entry name" value="DIGUANYLATE CYCLASE DGCP"/>
    <property type="match status" value="1"/>
</dbReference>
<evidence type="ECO:0000259" key="4">
    <source>
        <dbReference type="PROSITE" id="PS50883"/>
    </source>
</evidence>
<dbReference type="PROSITE" id="PS50887">
    <property type="entry name" value="GGDEF"/>
    <property type="match status" value="1"/>
</dbReference>
<dbReference type="RefSeq" id="WP_055671962.1">
    <property type="nucleotide sequence ID" value="NZ_CXWD01000008.1"/>
</dbReference>
<dbReference type="Pfam" id="PF00990">
    <property type="entry name" value="GGDEF"/>
    <property type="match status" value="1"/>
</dbReference>
<dbReference type="SMART" id="SM00091">
    <property type="entry name" value="PAS"/>
    <property type="match status" value="2"/>
</dbReference>
<dbReference type="Pfam" id="PF08447">
    <property type="entry name" value="PAS_3"/>
    <property type="match status" value="1"/>
</dbReference>
<feature type="domain" description="GGDEF" evidence="5">
    <location>
        <begin position="635"/>
        <end position="766"/>
    </location>
</feature>
<dbReference type="SMART" id="SM00267">
    <property type="entry name" value="GGDEF"/>
    <property type="match status" value="1"/>
</dbReference>
<dbReference type="Gene3D" id="3.30.450.20">
    <property type="entry name" value="PAS domain"/>
    <property type="match status" value="2"/>
</dbReference>
<keyword evidence="7" id="KW-1185">Reference proteome</keyword>
<proteinExistence type="predicted"/>
<reference evidence="7" key="1">
    <citation type="submission" date="2015-07" db="EMBL/GenBank/DDBJ databases">
        <authorList>
            <person name="Rodrigo-Torres Lidia"/>
            <person name="Arahal R.David."/>
        </authorList>
    </citation>
    <scope>NUCLEOTIDE SEQUENCE [LARGE SCALE GENOMIC DNA]</scope>
    <source>
        <strain evidence="7">CECT 5112</strain>
    </source>
</reference>
<dbReference type="OrthoDB" id="9814202at2"/>
<dbReference type="InterPro" id="IPR013655">
    <property type="entry name" value="PAS_fold_3"/>
</dbReference>
<dbReference type="CDD" id="cd01949">
    <property type="entry name" value="GGDEF"/>
    <property type="match status" value="1"/>
</dbReference>
<dbReference type="Pfam" id="PF13426">
    <property type="entry name" value="PAS_9"/>
    <property type="match status" value="1"/>
</dbReference>
<dbReference type="Proteomes" id="UP000053235">
    <property type="component" value="Unassembled WGS sequence"/>
</dbReference>
<evidence type="ECO:0000313" key="6">
    <source>
        <dbReference type="EMBL" id="CTQ70059.1"/>
    </source>
</evidence>
<dbReference type="InterPro" id="IPR000160">
    <property type="entry name" value="GGDEF_dom"/>
</dbReference>
<dbReference type="Gene3D" id="2.10.70.100">
    <property type="match status" value="1"/>
</dbReference>
<dbReference type="CDD" id="cd01948">
    <property type="entry name" value="EAL"/>
    <property type="match status" value="1"/>
</dbReference>
<dbReference type="PROSITE" id="PS50112">
    <property type="entry name" value="PAS"/>
    <property type="match status" value="1"/>
</dbReference>
<dbReference type="CDD" id="cd00130">
    <property type="entry name" value="PAS"/>
    <property type="match status" value="2"/>
</dbReference>
<organism evidence="6 7">
    <name type="scientific">Roseibium alexandrii</name>
    <dbReference type="NCBI Taxonomy" id="388408"/>
    <lineage>
        <taxon>Bacteria</taxon>
        <taxon>Pseudomonadati</taxon>
        <taxon>Pseudomonadota</taxon>
        <taxon>Alphaproteobacteria</taxon>
        <taxon>Hyphomicrobiales</taxon>
        <taxon>Stappiaceae</taxon>
        <taxon>Roseibium</taxon>
    </lineage>
</organism>
<dbReference type="SMART" id="SM00086">
    <property type="entry name" value="PAC"/>
    <property type="match status" value="2"/>
</dbReference>
<dbReference type="InterPro" id="IPR001610">
    <property type="entry name" value="PAC"/>
</dbReference>
<sequence length="1037" mass="115642">MRDTEVKRSGYHFLDTVESRLDHIAAQWSDDGARIERPLKAVFIGFLALIVCILTLQNIVTEVARLQMPFDRVQSASKKLVHQEQQRNAQALATLADRLTSDYNLTSAMVKNDPASVALYAERAFETFNGNEGPYRLAVYGPDHSVLYRKGPPAAALKISSDMTGDDNHVSSPRVANSLEYDQAGTIVVRSTEPLVHEGRLLGYLDLSSSIETHMMHLSAAINGKILKTGGPVTAASTARSNAQNAQAASAAVPLLFKEDDTILMTESLSLPLANAAPGSKIMLQRDVTTAATAFFKTTLVVLLVSLGFAILAWVLMQRLLARLQRRIGRTWSSLEEAVSSNTKELERSRAQLLEAQAIASIGSWECDVSTKEISASEEFFRITGISPTTASGNLLEQLIERVPATDLPRVKSVVHHALAQCQPFDLEHSILRADGSLARIHTKGRVFKGENGRSVRGIGTVHDITERSNTERQNRLMAKILETSLNEIYVLNADTYKVEYANACAITNLGYTLTELQNLTLWDINQEFSRSTIAEKLVPLAEGTEANITGEAQQRRKDGTDYPVDFQIQMVRDQGRNRIVAMANDISDRVQRESETRDAKERAERLAYFDPLTKLSNRAGCQRDAGKRFAKTEKPAFLIHVDMDNFKRVNDTLGHLAGDYCLAETGRRLREVSRGLGTPYRWGGDEFVILANSSDSDPNELCERARRLMRAPMEFNGTTFWPTVSMGIALCPDHGTNFETLLVNADLALYRSKHSGKDRFTFYSSDLQSVSDKETELERELHMAAQRDEFFLVFQPQVNMRTHKVVGVEALVRWQHPERGVVSPGEFLPVVEKTGFAAVLGEIVLDKAFAAAKSWQDAGLDFGRISVNVSPAHLSSGMLFEQFKTAMERHDLAPERITAEVLESVFLDDHKSGHLSTLKDLYEMGVHVELDDFGTGYASLTHVVDLPINGLKIDRSFTQQMLEDDRKEILINQLIHLARSLNISVVCEGVETEEQYDRLRMMGDFAVQGFLIARPLRFEDATNWMSETAEDLYFVF</sequence>
<gene>
    <name evidence="6" type="primary">cph2_9</name>
    <name evidence="6" type="ORF">LAX5112_02338</name>
</gene>
<evidence type="ECO:0000313" key="7">
    <source>
        <dbReference type="Proteomes" id="UP000053235"/>
    </source>
</evidence>
<feature type="domain" description="PAC" evidence="3">
    <location>
        <begin position="549"/>
        <end position="599"/>
    </location>
</feature>
<dbReference type="Gene3D" id="3.20.20.450">
    <property type="entry name" value="EAL domain"/>
    <property type="match status" value="1"/>
</dbReference>
<evidence type="ECO:0000259" key="2">
    <source>
        <dbReference type="PROSITE" id="PS50112"/>
    </source>
</evidence>
<keyword evidence="1" id="KW-0812">Transmembrane</keyword>
<evidence type="ECO:0000259" key="5">
    <source>
        <dbReference type="PROSITE" id="PS50887"/>
    </source>
</evidence>
<keyword evidence="1" id="KW-0472">Membrane</keyword>
<dbReference type="SUPFAM" id="SSF55785">
    <property type="entry name" value="PYP-like sensor domain (PAS domain)"/>
    <property type="match status" value="2"/>
</dbReference>
<dbReference type="InterPro" id="IPR052155">
    <property type="entry name" value="Biofilm_reg_signaling"/>
</dbReference>
<dbReference type="PROSITE" id="PS50113">
    <property type="entry name" value="PAC"/>
    <property type="match status" value="2"/>
</dbReference>
<dbReference type="InterPro" id="IPR029787">
    <property type="entry name" value="Nucleotide_cyclase"/>
</dbReference>
<dbReference type="InterPro" id="IPR043128">
    <property type="entry name" value="Rev_trsase/Diguanyl_cyclase"/>
</dbReference>
<evidence type="ECO:0000259" key="3">
    <source>
        <dbReference type="PROSITE" id="PS50113"/>
    </source>
</evidence>
<dbReference type="InterPro" id="IPR035965">
    <property type="entry name" value="PAS-like_dom_sf"/>
</dbReference>
<dbReference type="PANTHER" id="PTHR44757:SF2">
    <property type="entry name" value="BIOFILM ARCHITECTURE MAINTENANCE PROTEIN MBAA"/>
    <property type="match status" value="1"/>
</dbReference>
<feature type="domain" description="PAS" evidence="2">
    <location>
        <begin position="474"/>
        <end position="517"/>
    </location>
</feature>
<dbReference type="InterPro" id="IPR000700">
    <property type="entry name" value="PAS-assoc_C"/>
</dbReference>
<name>A0A0M7A583_9HYPH</name>
<dbReference type="AlphaFoldDB" id="A0A0M7A583"/>
<protein>
    <submittedName>
        <fullName evidence="6">Bacteriophytochrome cph2</fullName>
    </submittedName>
</protein>
<dbReference type="Gene3D" id="3.30.70.270">
    <property type="match status" value="1"/>
</dbReference>
<keyword evidence="1" id="KW-1133">Transmembrane helix</keyword>
<feature type="domain" description="EAL" evidence="4">
    <location>
        <begin position="775"/>
        <end position="1030"/>
    </location>
</feature>
<dbReference type="NCBIfam" id="TIGR00254">
    <property type="entry name" value="GGDEF"/>
    <property type="match status" value="1"/>
</dbReference>
<dbReference type="PROSITE" id="PS50883">
    <property type="entry name" value="EAL"/>
    <property type="match status" value="1"/>
</dbReference>
<dbReference type="SUPFAM" id="SSF141868">
    <property type="entry name" value="EAL domain-like"/>
    <property type="match status" value="1"/>
</dbReference>
<feature type="domain" description="PAC" evidence="3">
    <location>
        <begin position="425"/>
        <end position="477"/>
    </location>
</feature>
<accession>A0A0M7A583</accession>
<feature type="transmembrane region" description="Helical" evidence="1">
    <location>
        <begin position="294"/>
        <end position="317"/>
    </location>
</feature>
<dbReference type="STRING" id="388408.LAX5112_02338"/>
<dbReference type="EMBL" id="CXWD01000008">
    <property type="protein sequence ID" value="CTQ70059.1"/>
    <property type="molecule type" value="Genomic_DNA"/>
</dbReference>
<dbReference type="InterPro" id="IPR001633">
    <property type="entry name" value="EAL_dom"/>
</dbReference>
<dbReference type="InterPro" id="IPR000014">
    <property type="entry name" value="PAS"/>
</dbReference>
<dbReference type="InterPro" id="IPR035919">
    <property type="entry name" value="EAL_sf"/>
</dbReference>